<dbReference type="Gene3D" id="2.40.160.40">
    <property type="entry name" value="monomeric porin ompg"/>
    <property type="match status" value="1"/>
</dbReference>
<keyword evidence="4" id="KW-1185">Reference proteome</keyword>
<keyword evidence="1 2" id="KW-0732">Signal</keyword>
<dbReference type="AlphaFoldDB" id="A0A7X4LHB8"/>
<dbReference type="SUPFAM" id="SSF56935">
    <property type="entry name" value="Porins"/>
    <property type="match status" value="1"/>
</dbReference>
<evidence type="ECO:0000256" key="1">
    <source>
        <dbReference type="ARBA" id="ARBA00022729"/>
    </source>
</evidence>
<accession>A0A7X4LHB8</accession>
<dbReference type="GO" id="GO:0009279">
    <property type="term" value="C:cell outer membrane"/>
    <property type="evidence" value="ECO:0007669"/>
    <property type="project" value="TreeGrafter"/>
</dbReference>
<sequence length="247" mass="28491">MKFRILTAAIAVALTSLAAQATTINIRHEMVPRYDGQSAAHKDRISVGNRFANGVGFEVEAKWKSQNEDAYGTETGNGQQANISYLYHINDQWSLKPQYKWESSSSKVGHQFNLTLGYKVNDDWSVAFRHRYHYSNLQKTSNNTNSSNHHYNRWTFSTSYGGIQDWKFGASVDYTFNQESQGPRWKSHQDWFSEVNFTGEYKGFDSGWHPFTEIGFIPYKSGHATYDGSDAYDRWRPRVRVGVKYSF</sequence>
<dbReference type="InterPro" id="IPR053713">
    <property type="entry name" value="Bact_OM_Channel_sf"/>
</dbReference>
<dbReference type="PANTHER" id="PTHR38105">
    <property type="entry name" value="OUTER MEMBRANE PROTEIN-RELATED-RELATED"/>
    <property type="match status" value="1"/>
</dbReference>
<dbReference type="GO" id="GO:0015288">
    <property type="term" value="F:porin activity"/>
    <property type="evidence" value="ECO:0007669"/>
    <property type="project" value="TreeGrafter"/>
</dbReference>
<evidence type="ECO:0000313" key="3">
    <source>
        <dbReference type="EMBL" id="MZI91953.1"/>
    </source>
</evidence>
<reference evidence="3 4" key="1">
    <citation type="submission" date="2019-10" db="EMBL/GenBank/DDBJ databases">
        <title>Vibrio sp. nov. isolated from a shrimp pond.</title>
        <authorList>
            <person name="Gomez-Gil B."/>
            <person name="Enciso-Ibarra J."/>
            <person name="Enciso-Ibarra K."/>
            <person name="Bolan-Mejia C."/>
        </authorList>
    </citation>
    <scope>NUCLEOTIDE SEQUENCE [LARGE SCALE GENOMIC DNA]</scope>
    <source>
        <strain evidence="3 4">CAIM 722</strain>
    </source>
</reference>
<protein>
    <submittedName>
        <fullName evidence="3">Porin</fullName>
    </submittedName>
</protein>
<evidence type="ECO:0000313" key="4">
    <source>
        <dbReference type="Proteomes" id="UP000462621"/>
    </source>
</evidence>
<organism evidence="3 4">
    <name type="scientific">Vibrio eleionomae</name>
    <dbReference type="NCBI Taxonomy" id="2653505"/>
    <lineage>
        <taxon>Bacteria</taxon>
        <taxon>Pseudomonadati</taxon>
        <taxon>Pseudomonadota</taxon>
        <taxon>Gammaproteobacteria</taxon>
        <taxon>Vibrionales</taxon>
        <taxon>Vibrionaceae</taxon>
        <taxon>Vibrio</taxon>
    </lineage>
</organism>
<feature type="chain" id="PRO_5031162768" evidence="2">
    <location>
        <begin position="22"/>
        <end position="247"/>
    </location>
</feature>
<comment type="caution">
    <text evidence="3">The sequence shown here is derived from an EMBL/GenBank/DDBJ whole genome shotgun (WGS) entry which is preliminary data.</text>
</comment>
<name>A0A7X4LHB8_9VIBR</name>
<evidence type="ECO:0000256" key="2">
    <source>
        <dbReference type="SAM" id="SignalP"/>
    </source>
</evidence>
<dbReference type="Pfam" id="PF06178">
    <property type="entry name" value="KdgM"/>
    <property type="match status" value="1"/>
</dbReference>
<dbReference type="EMBL" id="WEKT01000002">
    <property type="protein sequence ID" value="MZI91953.1"/>
    <property type="molecule type" value="Genomic_DNA"/>
</dbReference>
<dbReference type="PANTHER" id="PTHR38105:SF5">
    <property type="entry name" value="OUTER MEMBRANE PROTEIN"/>
    <property type="match status" value="1"/>
</dbReference>
<dbReference type="GO" id="GO:0015772">
    <property type="term" value="P:oligosaccharide transport"/>
    <property type="evidence" value="ECO:0007669"/>
    <property type="project" value="TreeGrafter"/>
</dbReference>
<gene>
    <name evidence="3" type="ORF">F9817_01885</name>
</gene>
<feature type="signal peptide" evidence="2">
    <location>
        <begin position="1"/>
        <end position="21"/>
    </location>
</feature>
<dbReference type="InterPro" id="IPR009331">
    <property type="entry name" value="Oligogalacturonate-sp_porin"/>
</dbReference>
<dbReference type="Proteomes" id="UP000462621">
    <property type="component" value="Unassembled WGS sequence"/>
</dbReference>
<dbReference type="RefSeq" id="WP_161153264.1">
    <property type="nucleotide sequence ID" value="NZ_WEKT01000002.1"/>
</dbReference>
<proteinExistence type="predicted"/>